<name>A0A5N5DGN1_9PEZI</name>
<sequence>MSDSELSSVLSSPPASDDEAKAIGPMDKFLQKSSAKKKMAAATTAQPPPSPPVKRKRSPSPPHEEVLADNPIIPVIVTFRARLSDAFPPKCPHLGPQDIEKGIVDSAPSPQVESLLCALLGFALNRKKPVEKGHYGRALEETMSTYKSEWPYSWGGINPLSGSRSFNDMSPQDRLSVLQAIIHWCLHGSDVIKAIIKENYKQSRHDDDLNQPLSVQPWGVDGDKRRYWLIEGKDDTPFRLYRESNPYHKKVQFRSVAGSIEELREVALKLAKDGTQASRRLGERINAAIPRFEATEDKRKRREYRMQRKAQFARPEPGFSLYEGRTRGKRMKYTFSDEEDETSDALSTRRSTRRGTPSDNKPIVTSSGRQVRSRMGGLYGETLLSGQNTELDSPGTADYERSDASEGMGGRATRAGRGRHGVPQRSSKHIDGYNSIDEMDDEEEVDEWDGGDDDDDEDLGLNDDDEESLADDESDSDNYVKPKGSLVVTLRIRPDRLAAASSPPPQPSSPPATTEEVEDKMEIDSGVNANTQATAQTSASSIDTPAPSVESKAQPAAQTADSVSKPTSGDKVAAEPIAKLPSPPASINLKSEQPEVNGRQGIPSTMSAETAPIHYPVQQLQYLAQTDHSLQPPSFRVQDAAMTDLPPTHTSQ</sequence>
<dbReference type="PANTHER" id="PTHR42107">
    <property type="entry name" value="YALI0D24453P"/>
    <property type="match status" value="1"/>
</dbReference>
<protein>
    <recommendedName>
        <fullName evidence="4">WHIM1 domain-containing protein</fullName>
    </recommendedName>
</protein>
<evidence type="ECO:0000313" key="5">
    <source>
        <dbReference type="EMBL" id="KAB2576935.1"/>
    </source>
</evidence>
<dbReference type="AlphaFoldDB" id="A0A5N5DGN1"/>
<reference evidence="5 6" key="1">
    <citation type="journal article" date="2019" name="Sci. Rep.">
        <title>A multi-omics analysis of the grapevine pathogen Lasiodiplodia theobromae reveals that temperature affects the expression of virulence- and pathogenicity-related genes.</title>
        <authorList>
            <person name="Felix C."/>
            <person name="Meneses R."/>
            <person name="Goncalves M.F.M."/>
            <person name="Tilleman L."/>
            <person name="Duarte A.S."/>
            <person name="Jorrin-Novo J.V."/>
            <person name="Van de Peer Y."/>
            <person name="Deforce D."/>
            <person name="Van Nieuwerburgh F."/>
            <person name="Esteves A.C."/>
            <person name="Alves A."/>
        </authorList>
    </citation>
    <scope>NUCLEOTIDE SEQUENCE [LARGE SCALE GENOMIC DNA]</scope>
    <source>
        <strain evidence="5 6">LA-SOL3</strain>
    </source>
</reference>
<evidence type="ECO:0000256" key="2">
    <source>
        <dbReference type="ARBA" id="ARBA00023242"/>
    </source>
</evidence>
<proteinExistence type="predicted"/>
<feature type="compositionally biased region" description="Acidic residues" evidence="3">
    <location>
        <begin position="437"/>
        <end position="476"/>
    </location>
</feature>
<evidence type="ECO:0000256" key="3">
    <source>
        <dbReference type="SAM" id="MobiDB-lite"/>
    </source>
</evidence>
<comment type="caution">
    <text evidence="5">The sequence shown here is derived from an EMBL/GenBank/DDBJ whole genome shotgun (WGS) entry which is preliminary data.</text>
</comment>
<feature type="compositionally biased region" description="Low complexity" evidence="3">
    <location>
        <begin position="1"/>
        <end position="15"/>
    </location>
</feature>
<dbReference type="EMBL" id="VCHE01000020">
    <property type="protein sequence ID" value="KAB2576935.1"/>
    <property type="molecule type" value="Genomic_DNA"/>
</dbReference>
<feature type="compositionally biased region" description="Low complexity" evidence="3">
    <location>
        <begin position="528"/>
        <end position="541"/>
    </location>
</feature>
<feature type="region of interest" description="Disordered" evidence="3">
    <location>
        <begin position="299"/>
        <end position="612"/>
    </location>
</feature>
<dbReference type="OrthoDB" id="349045at2759"/>
<keyword evidence="6" id="KW-1185">Reference proteome</keyword>
<keyword evidence="2" id="KW-0539">Nucleus</keyword>
<dbReference type="PANTHER" id="PTHR42107:SF1">
    <property type="entry name" value="WHIM1 DOMAIN-CONTAINING PROTEIN"/>
    <property type="match status" value="1"/>
</dbReference>
<organism evidence="5 6">
    <name type="scientific">Lasiodiplodia theobromae</name>
    <dbReference type="NCBI Taxonomy" id="45133"/>
    <lineage>
        <taxon>Eukaryota</taxon>
        <taxon>Fungi</taxon>
        <taxon>Dikarya</taxon>
        <taxon>Ascomycota</taxon>
        <taxon>Pezizomycotina</taxon>
        <taxon>Dothideomycetes</taxon>
        <taxon>Dothideomycetes incertae sedis</taxon>
        <taxon>Botryosphaeriales</taxon>
        <taxon>Botryosphaeriaceae</taxon>
        <taxon>Lasiodiplodia</taxon>
    </lineage>
</organism>
<accession>A0A5N5DGN1</accession>
<dbReference type="Proteomes" id="UP000325902">
    <property type="component" value="Unassembled WGS sequence"/>
</dbReference>
<dbReference type="InterPro" id="IPR028942">
    <property type="entry name" value="WHIM1_dom"/>
</dbReference>
<gene>
    <name evidence="5" type="ORF">DBV05_g4480</name>
</gene>
<feature type="region of interest" description="Disordered" evidence="3">
    <location>
        <begin position="1"/>
        <end position="67"/>
    </location>
</feature>
<dbReference type="GO" id="GO:0005634">
    <property type="term" value="C:nucleus"/>
    <property type="evidence" value="ECO:0007669"/>
    <property type="project" value="UniProtKB-SubCell"/>
</dbReference>
<evidence type="ECO:0000313" key="6">
    <source>
        <dbReference type="Proteomes" id="UP000325902"/>
    </source>
</evidence>
<evidence type="ECO:0000256" key="1">
    <source>
        <dbReference type="ARBA" id="ARBA00004123"/>
    </source>
</evidence>
<feature type="compositionally biased region" description="Polar residues" evidence="3">
    <location>
        <begin position="355"/>
        <end position="370"/>
    </location>
</feature>
<feature type="region of interest" description="Disordered" evidence="3">
    <location>
        <begin position="625"/>
        <end position="652"/>
    </location>
</feature>
<dbReference type="Pfam" id="PF15612">
    <property type="entry name" value="WHIM1"/>
    <property type="match status" value="1"/>
</dbReference>
<feature type="compositionally biased region" description="Polar residues" evidence="3">
    <location>
        <begin position="556"/>
        <end position="567"/>
    </location>
</feature>
<comment type="subcellular location">
    <subcellularLocation>
        <location evidence="1">Nucleus</location>
    </subcellularLocation>
</comment>
<feature type="domain" description="WHIM1" evidence="4">
    <location>
        <begin position="156"/>
        <end position="196"/>
    </location>
</feature>
<evidence type="ECO:0000259" key="4">
    <source>
        <dbReference type="Pfam" id="PF15612"/>
    </source>
</evidence>